<evidence type="ECO:0000313" key="1">
    <source>
        <dbReference type="EMBL" id="PQQ02387.1"/>
    </source>
</evidence>
<proteinExistence type="predicted"/>
<sequence>MGPYPKGLVGPNCLFVATPTGPFQTEDINSIAGPSRLCTTTSIRHIRASDSIDHNCHTGSLPLADVVISPPSKRTSDMVLLDSMENPKFSKTLRTCLSDSPAMALPPLSFSSPPIKGHGCGKGIRGRGGKTRLLSWGSVDEDTLINVNVLESPVCTSFLARVETSDVSGGGGWPSTAARSP</sequence>
<dbReference type="Proteomes" id="UP000250321">
    <property type="component" value="Unassembled WGS sequence"/>
</dbReference>
<keyword evidence="2" id="KW-1185">Reference proteome</keyword>
<comment type="caution">
    <text evidence="1">The sequence shown here is derived from an EMBL/GenBank/DDBJ whole genome shotgun (WGS) entry which is preliminary data.</text>
</comment>
<gene>
    <name evidence="1" type="ORF">Pyn_29890</name>
</gene>
<organism evidence="1 2">
    <name type="scientific">Prunus yedoensis var. nudiflora</name>
    <dbReference type="NCBI Taxonomy" id="2094558"/>
    <lineage>
        <taxon>Eukaryota</taxon>
        <taxon>Viridiplantae</taxon>
        <taxon>Streptophyta</taxon>
        <taxon>Embryophyta</taxon>
        <taxon>Tracheophyta</taxon>
        <taxon>Spermatophyta</taxon>
        <taxon>Magnoliopsida</taxon>
        <taxon>eudicotyledons</taxon>
        <taxon>Gunneridae</taxon>
        <taxon>Pentapetalae</taxon>
        <taxon>rosids</taxon>
        <taxon>fabids</taxon>
        <taxon>Rosales</taxon>
        <taxon>Rosaceae</taxon>
        <taxon>Amygdaloideae</taxon>
        <taxon>Amygdaleae</taxon>
        <taxon>Prunus</taxon>
    </lineage>
</organism>
<dbReference type="AlphaFoldDB" id="A0A314Y943"/>
<accession>A0A314Y943</accession>
<protein>
    <submittedName>
        <fullName evidence="1">Uncharacterized protein</fullName>
    </submittedName>
</protein>
<name>A0A314Y943_PRUYE</name>
<reference evidence="1 2" key="1">
    <citation type="submission" date="2018-02" db="EMBL/GenBank/DDBJ databases">
        <title>Draft genome of wild Prunus yedoensis var. nudiflora.</title>
        <authorList>
            <person name="Baek S."/>
            <person name="Kim J.-H."/>
            <person name="Choi K."/>
            <person name="Kim G.-B."/>
            <person name="Cho A."/>
            <person name="Jang H."/>
            <person name="Shin C.-H."/>
            <person name="Yu H.-J."/>
            <person name="Mun J.-H."/>
        </authorList>
    </citation>
    <scope>NUCLEOTIDE SEQUENCE [LARGE SCALE GENOMIC DNA]</scope>
    <source>
        <strain evidence="2">cv. Jeju island</strain>
        <tissue evidence="1">Leaf</tissue>
    </source>
</reference>
<dbReference type="EMBL" id="PJQY01001474">
    <property type="protein sequence ID" value="PQQ02387.1"/>
    <property type="molecule type" value="Genomic_DNA"/>
</dbReference>
<evidence type="ECO:0000313" key="2">
    <source>
        <dbReference type="Proteomes" id="UP000250321"/>
    </source>
</evidence>